<keyword evidence="3" id="KW-1185">Reference proteome</keyword>
<feature type="domain" description="Carboxymuconolactone decarboxylase-like" evidence="1">
    <location>
        <begin position="58"/>
        <end position="136"/>
    </location>
</feature>
<evidence type="ECO:0000259" key="1">
    <source>
        <dbReference type="Pfam" id="PF02627"/>
    </source>
</evidence>
<dbReference type="InterPro" id="IPR003779">
    <property type="entry name" value="CMD-like"/>
</dbReference>
<dbReference type="SUPFAM" id="SSF69118">
    <property type="entry name" value="AhpD-like"/>
    <property type="match status" value="1"/>
</dbReference>
<organism evidence="2 3">
    <name type="scientific">Cryptosporangium aurantiacum</name>
    <dbReference type="NCBI Taxonomy" id="134849"/>
    <lineage>
        <taxon>Bacteria</taxon>
        <taxon>Bacillati</taxon>
        <taxon>Actinomycetota</taxon>
        <taxon>Actinomycetes</taxon>
        <taxon>Cryptosporangiales</taxon>
        <taxon>Cryptosporangiaceae</taxon>
        <taxon>Cryptosporangium</taxon>
    </lineage>
</organism>
<dbReference type="AlphaFoldDB" id="A0A1M7RB54"/>
<dbReference type="EMBL" id="FRCS01000009">
    <property type="protein sequence ID" value="SHN43400.1"/>
    <property type="molecule type" value="Genomic_DNA"/>
</dbReference>
<dbReference type="PANTHER" id="PTHR34846">
    <property type="entry name" value="4-CARBOXYMUCONOLACTONE DECARBOXYLASE FAMILY PROTEIN (AFU_ORTHOLOGUE AFUA_6G11590)"/>
    <property type="match status" value="1"/>
</dbReference>
<dbReference type="Pfam" id="PF02627">
    <property type="entry name" value="CMD"/>
    <property type="match status" value="1"/>
</dbReference>
<name>A0A1M7RB54_9ACTN</name>
<dbReference type="GO" id="GO:0051920">
    <property type="term" value="F:peroxiredoxin activity"/>
    <property type="evidence" value="ECO:0007669"/>
    <property type="project" value="InterPro"/>
</dbReference>
<protein>
    <submittedName>
        <fullName evidence="2">4-carboxymuconolactone decarboxylase</fullName>
    </submittedName>
</protein>
<sequence>MRTVTRLPRFSPDDLDDAQRAVYGAVTGGRRASGPQAFPLTDDAGALRGPFNAMLLSPPVGGALQAVGEAVRYASVLGDRARELAILAVAAHEDSAFERAAHEAVGRRAGLDESELAAVRAGSEPATLSDQERITLRTARALLRDRTLDDAGYAAAVGVLGERALFELTTLVGYYATLALQLRVFAAE</sequence>
<dbReference type="Gene3D" id="1.20.1290.10">
    <property type="entry name" value="AhpD-like"/>
    <property type="match status" value="1"/>
</dbReference>
<accession>A0A1M7RB54</accession>
<evidence type="ECO:0000313" key="3">
    <source>
        <dbReference type="Proteomes" id="UP000184440"/>
    </source>
</evidence>
<gene>
    <name evidence="2" type="ORF">SAMN05443668_109149</name>
</gene>
<dbReference type="Proteomes" id="UP000184440">
    <property type="component" value="Unassembled WGS sequence"/>
</dbReference>
<proteinExistence type="predicted"/>
<evidence type="ECO:0000313" key="2">
    <source>
        <dbReference type="EMBL" id="SHN43400.1"/>
    </source>
</evidence>
<dbReference type="PANTHER" id="PTHR34846:SF11">
    <property type="entry name" value="4-CARBOXYMUCONOLACTONE DECARBOXYLASE FAMILY PROTEIN (AFU_ORTHOLOGUE AFUA_6G11590)"/>
    <property type="match status" value="1"/>
</dbReference>
<reference evidence="2 3" key="1">
    <citation type="submission" date="2016-11" db="EMBL/GenBank/DDBJ databases">
        <authorList>
            <person name="Jaros S."/>
            <person name="Januszkiewicz K."/>
            <person name="Wedrychowicz H."/>
        </authorList>
    </citation>
    <scope>NUCLEOTIDE SEQUENCE [LARGE SCALE GENOMIC DNA]</scope>
    <source>
        <strain evidence="2 3">DSM 46144</strain>
    </source>
</reference>
<dbReference type="STRING" id="134849.SAMN05443668_109149"/>
<dbReference type="InterPro" id="IPR029032">
    <property type="entry name" value="AhpD-like"/>
</dbReference>